<dbReference type="AlphaFoldDB" id="A8M7E4"/>
<dbReference type="PATRIC" id="fig|391037.6.peg.3026"/>
<gene>
    <name evidence="1" type="ordered locus">Sare_2993</name>
</gene>
<name>A8M7E4_SALAI</name>
<dbReference type="OrthoDB" id="3426177at2"/>
<proteinExistence type="predicted"/>
<dbReference type="EMBL" id="CP000850">
    <property type="protein sequence ID" value="ABV98817.1"/>
    <property type="molecule type" value="Genomic_DNA"/>
</dbReference>
<reference evidence="1" key="1">
    <citation type="submission" date="2007-10" db="EMBL/GenBank/DDBJ databases">
        <title>Complete sequence of Salinispora arenicola CNS-205.</title>
        <authorList>
            <consortium name="US DOE Joint Genome Institute"/>
            <person name="Copeland A."/>
            <person name="Lucas S."/>
            <person name="Lapidus A."/>
            <person name="Barry K."/>
            <person name="Glavina del Rio T."/>
            <person name="Dalin E."/>
            <person name="Tice H."/>
            <person name="Pitluck S."/>
            <person name="Foster B."/>
            <person name="Schmutz J."/>
            <person name="Larimer F."/>
            <person name="Land M."/>
            <person name="Hauser L."/>
            <person name="Kyrpides N."/>
            <person name="Ivanova N."/>
            <person name="Jensen P.R."/>
            <person name="Moore B.S."/>
            <person name="Penn K."/>
            <person name="Jenkins C."/>
            <person name="Udwary D."/>
            <person name="Xiang L."/>
            <person name="Gontang E."/>
            <person name="Richardson P."/>
        </authorList>
    </citation>
    <scope>NUCLEOTIDE SEQUENCE [LARGE SCALE GENOMIC DNA]</scope>
    <source>
        <strain evidence="1">CNS-205</strain>
    </source>
</reference>
<protein>
    <submittedName>
        <fullName evidence="1">Uncharacterized protein</fullName>
    </submittedName>
</protein>
<organism evidence="1">
    <name type="scientific">Salinispora arenicola (strain CNS-205)</name>
    <dbReference type="NCBI Taxonomy" id="391037"/>
    <lineage>
        <taxon>Bacteria</taxon>
        <taxon>Bacillati</taxon>
        <taxon>Actinomycetota</taxon>
        <taxon>Actinomycetes</taxon>
        <taxon>Micromonosporales</taxon>
        <taxon>Micromonosporaceae</taxon>
        <taxon>Salinispora</taxon>
    </lineage>
</organism>
<sequence>MHETARWNHPLDLDLDLDQANMLLAALVLHDNEYADQPGATYAEWREDHLDTERELRVGGVLYADHKPQAPKINPEVLYRLRCQETPHADSRTAI</sequence>
<dbReference type="KEGG" id="saq:Sare_2993"/>
<evidence type="ECO:0000313" key="1">
    <source>
        <dbReference type="EMBL" id="ABV98817.1"/>
    </source>
</evidence>
<accession>A8M7E4</accession>
<dbReference type="HOGENOM" id="CLU_2371108_0_0_11"/>